<dbReference type="EMBL" id="JABWDY010015328">
    <property type="protein sequence ID" value="KAF5196929.1"/>
    <property type="molecule type" value="Genomic_DNA"/>
</dbReference>
<dbReference type="InterPro" id="IPR036869">
    <property type="entry name" value="J_dom_sf"/>
</dbReference>
<organism evidence="3 4">
    <name type="scientific">Thalictrum thalictroides</name>
    <name type="common">Rue-anemone</name>
    <name type="synonym">Anemone thalictroides</name>
    <dbReference type="NCBI Taxonomy" id="46969"/>
    <lineage>
        <taxon>Eukaryota</taxon>
        <taxon>Viridiplantae</taxon>
        <taxon>Streptophyta</taxon>
        <taxon>Embryophyta</taxon>
        <taxon>Tracheophyta</taxon>
        <taxon>Spermatophyta</taxon>
        <taxon>Magnoliopsida</taxon>
        <taxon>Ranunculales</taxon>
        <taxon>Ranunculaceae</taxon>
        <taxon>Thalictroideae</taxon>
        <taxon>Thalictrum</taxon>
    </lineage>
</organism>
<feature type="region of interest" description="Disordered" evidence="1">
    <location>
        <begin position="307"/>
        <end position="405"/>
    </location>
</feature>
<feature type="compositionally biased region" description="Polar residues" evidence="1">
    <location>
        <begin position="156"/>
        <end position="187"/>
    </location>
</feature>
<feature type="region of interest" description="Disordered" evidence="1">
    <location>
        <begin position="438"/>
        <end position="467"/>
    </location>
</feature>
<reference evidence="3 4" key="1">
    <citation type="submission" date="2020-06" db="EMBL/GenBank/DDBJ databases">
        <title>Transcriptomic and genomic resources for Thalictrum thalictroides and T. hernandezii: Facilitating candidate gene discovery in an emerging model plant lineage.</title>
        <authorList>
            <person name="Arias T."/>
            <person name="Riano-Pachon D.M."/>
            <person name="Di Stilio V.S."/>
        </authorList>
    </citation>
    <scope>NUCLEOTIDE SEQUENCE [LARGE SCALE GENOMIC DNA]</scope>
    <source>
        <strain evidence="4">cv. WT478/WT964</strain>
        <tissue evidence="3">Leaves</tissue>
    </source>
</reference>
<feature type="compositionally biased region" description="Basic and acidic residues" evidence="1">
    <location>
        <begin position="307"/>
        <end position="321"/>
    </location>
</feature>
<name>A0A7J6WHT4_THATH</name>
<dbReference type="OrthoDB" id="66964at2759"/>
<evidence type="ECO:0000313" key="3">
    <source>
        <dbReference type="EMBL" id="KAF5196929.1"/>
    </source>
</evidence>
<evidence type="ECO:0000256" key="1">
    <source>
        <dbReference type="SAM" id="MobiDB-lite"/>
    </source>
</evidence>
<dbReference type="AlphaFoldDB" id="A0A7J6WHT4"/>
<dbReference type="InterPro" id="IPR024593">
    <property type="entry name" value="DUF3444"/>
</dbReference>
<dbReference type="PANTHER" id="PTHR44137:SF32">
    <property type="entry name" value="DNAJ HEAT SHOCK AMINO-TERMINAL DOMAIN PROTEIN"/>
    <property type="match status" value="1"/>
</dbReference>
<dbReference type="Pfam" id="PF11926">
    <property type="entry name" value="DUF3444"/>
    <property type="match status" value="1"/>
</dbReference>
<feature type="domain" description="J" evidence="2">
    <location>
        <begin position="66"/>
        <end position="130"/>
    </location>
</feature>
<feature type="compositionally biased region" description="Basic and acidic residues" evidence="1">
    <location>
        <begin position="765"/>
        <end position="790"/>
    </location>
</feature>
<dbReference type="PRINTS" id="PR00625">
    <property type="entry name" value="JDOMAIN"/>
</dbReference>
<dbReference type="SMART" id="SM00271">
    <property type="entry name" value="DnaJ"/>
    <property type="match status" value="1"/>
</dbReference>
<protein>
    <submittedName>
        <fullName evidence="3">Curved dna-binding protein</fullName>
    </submittedName>
</protein>
<sequence length="818" mass="91288">MECNRDEATRAREIAEKKFVAKDISGAKKFALKAQNLYPGLEGLQQMLTTLDVYLSAENKTIGEPDWYAILGTKPGTDEDTMKKQYRKLALMLHPDKNKSIGADGAFKMISEAWGVLGDKHRRTDYDQRMFLRTSQQKAPSTGVGPSAPPGANGFHNFSNSTSSKVGAQKNASRASGSTPASRPSKHNTFWTACHQCKMQYEYLRIYLNHNLLCPNCHQPFLAKETALPPSNGSKSSAPWPSSQPRQKSNQHTSNKNMGSTGFNQTNFQWGPFSKTTGAGSATASPAAAAQAATVVQQAYEKVKKDREEAQAAARRQEALRKKNHGSKRAANAGARSDLKGERPSKKRNINDENRSNVGVNVADQMATGNGGAGMHNASGFKQGGHDRDRANVSSVTTKPNSTRELTQSEIRNMLEEKARREIKKKLFEWSLNANAKATEKEKDLKKDNENQRVAVNSNSSDQHKVTESIDTKKVVQDKKESLNTTGVAVTGSITVPDPDFHDFDRDRSERSFAANQVWAAYDDDDGMPRYYAMIHTVISLNPFKMKISWLNSKTNSELGPIDWVGSGFAKTCGDFRVGKYEVNNIINSFSHSVRWEKGIRGAVRIFPRKGDTWALYRNWSPDWNELTPDEVIHKYDMVEVLDDFNEEQGVFVTPLVKVAGFKTVFHRHLDPKEVKKIPKEEMFRFSHQVPSYLLTGSEARNAPKGCRELDPAATPLELLQVITEAKEEEMVQPTGERMKTEADEVVIVDIADDKTVVETRVKHMEDAEGQSRTERKKEVVENAEKEIARENPNNRALEKSGKSMTTKPTVVEIEENA</sequence>
<feature type="compositionally biased region" description="Polar residues" evidence="1">
    <location>
        <begin position="452"/>
        <end position="461"/>
    </location>
</feature>
<feature type="compositionally biased region" description="Basic and acidic residues" evidence="1">
    <location>
        <begin position="438"/>
        <end position="451"/>
    </location>
</feature>
<dbReference type="PANTHER" id="PTHR44137">
    <property type="entry name" value="BNAC03G44070D PROTEIN"/>
    <property type="match status" value="1"/>
</dbReference>
<feature type="region of interest" description="Disordered" evidence="1">
    <location>
        <begin position="765"/>
        <end position="818"/>
    </location>
</feature>
<proteinExistence type="predicted"/>
<feature type="compositionally biased region" description="Polar residues" evidence="1">
    <location>
        <begin position="392"/>
        <end position="405"/>
    </location>
</feature>
<feature type="compositionally biased region" description="Polar residues" evidence="1">
    <location>
        <begin position="229"/>
        <end position="269"/>
    </location>
</feature>
<accession>A0A7J6WHT4</accession>
<dbReference type="CDD" id="cd06257">
    <property type="entry name" value="DnaJ"/>
    <property type="match status" value="1"/>
</dbReference>
<dbReference type="InterPro" id="IPR056988">
    <property type="entry name" value="Zn_ribbon_pln"/>
</dbReference>
<dbReference type="Pfam" id="PF00226">
    <property type="entry name" value="DnaJ"/>
    <property type="match status" value="1"/>
</dbReference>
<dbReference type="Pfam" id="PF23551">
    <property type="entry name" value="Zn_ribbon_20"/>
    <property type="match status" value="1"/>
</dbReference>
<feature type="region of interest" description="Disordered" evidence="1">
    <location>
        <begin position="228"/>
        <end position="281"/>
    </location>
</feature>
<evidence type="ECO:0000313" key="4">
    <source>
        <dbReference type="Proteomes" id="UP000554482"/>
    </source>
</evidence>
<feature type="compositionally biased region" description="Basic and acidic residues" evidence="1">
    <location>
        <begin position="337"/>
        <end position="355"/>
    </location>
</feature>
<keyword evidence="3" id="KW-0238">DNA-binding</keyword>
<dbReference type="Proteomes" id="UP000554482">
    <property type="component" value="Unassembled WGS sequence"/>
</dbReference>
<dbReference type="InterPro" id="IPR001623">
    <property type="entry name" value="DnaJ_domain"/>
</dbReference>
<gene>
    <name evidence="3" type="ORF">FRX31_013483</name>
</gene>
<dbReference type="SUPFAM" id="SSF46565">
    <property type="entry name" value="Chaperone J-domain"/>
    <property type="match status" value="1"/>
</dbReference>
<dbReference type="PROSITE" id="PS50076">
    <property type="entry name" value="DNAJ_2"/>
    <property type="match status" value="1"/>
</dbReference>
<evidence type="ECO:0000259" key="2">
    <source>
        <dbReference type="PROSITE" id="PS50076"/>
    </source>
</evidence>
<dbReference type="Gene3D" id="1.10.287.110">
    <property type="entry name" value="DnaJ domain"/>
    <property type="match status" value="1"/>
</dbReference>
<keyword evidence="4" id="KW-1185">Reference proteome</keyword>
<dbReference type="GO" id="GO:0003677">
    <property type="term" value="F:DNA binding"/>
    <property type="evidence" value="ECO:0007669"/>
    <property type="project" value="UniProtKB-KW"/>
</dbReference>
<comment type="caution">
    <text evidence="3">The sequence shown here is derived from an EMBL/GenBank/DDBJ whole genome shotgun (WGS) entry which is preliminary data.</text>
</comment>
<feature type="region of interest" description="Disordered" evidence="1">
    <location>
        <begin position="134"/>
        <end position="187"/>
    </location>
</feature>